<evidence type="ECO:0000259" key="9">
    <source>
        <dbReference type="PROSITE" id="PS50235"/>
    </source>
</evidence>
<evidence type="ECO:0000313" key="11">
    <source>
        <dbReference type="Proteomes" id="UP000193920"/>
    </source>
</evidence>
<protein>
    <recommendedName>
        <fullName evidence="7">Ubiquitin carboxyl-terminal hydrolase</fullName>
        <ecNumber evidence="7">3.4.19.12</ecNumber>
    </recommendedName>
</protein>
<keyword evidence="3 7" id="KW-0645">Protease</keyword>
<keyword evidence="11" id="KW-1185">Reference proteome</keyword>
<dbReference type="AlphaFoldDB" id="A0A1Y2EYZ8"/>
<dbReference type="InterPro" id="IPR038765">
    <property type="entry name" value="Papain-like_cys_pep_sf"/>
</dbReference>
<dbReference type="SUPFAM" id="SSF54001">
    <property type="entry name" value="Cysteine proteinases"/>
    <property type="match status" value="1"/>
</dbReference>
<evidence type="ECO:0000256" key="5">
    <source>
        <dbReference type="ARBA" id="ARBA00022801"/>
    </source>
</evidence>
<evidence type="ECO:0000256" key="3">
    <source>
        <dbReference type="ARBA" id="ARBA00022670"/>
    </source>
</evidence>
<evidence type="ECO:0000313" key="10">
    <source>
        <dbReference type="EMBL" id="ORY76829.1"/>
    </source>
</evidence>
<sequence length="421" mass="48522">MTDLYPNKIPPEIPKKENSQSKLPSATSIESLNTNLSKPLPPGKSNGNSGQPPAIPSKPTREYSLNEIHNTKNGSVGLKNLGNTCYMNSILQCLNATSPLTHFFLSGNFRNDINEQNDLGTHGKLANEYYSFLNAIWYEHQPIVSPANIKSAISNFNEEFIGSDQHDSQEFLSCILDGLHEDLNVARRKKSNSYIESKRKEHNNQEKEEEREEFDVETLRDRAWKRYIDFNYSIIVTTFQGQYMSVLKCSQCGKISPTFNSLMYLSLPIPDNARNLKDCLDKYIEIEYLKGNDGWKCPRCNKKVDAQKQLILSKLPDIMLIQLKRFYFQGPFRDKINKYIDFPIKNLDLSPYTYKFKQKESCYTYNLFAISNHYGTLSGGHYTAFIKNKSNDGWIEFNDSRYSDISESKIKVCISIYVNYY</sequence>
<accession>A0A1Y2EYZ8</accession>
<dbReference type="EC" id="3.4.19.12" evidence="7"/>
<evidence type="ECO:0000256" key="1">
    <source>
        <dbReference type="ARBA" id="ARBA00000707"/>
    </source>
</evidence>
<reference evidence="10 11" key="1">
    <citation type="submission" date="2016-08" db="EMBL/GenBank/DDBJ databases">
        <title>A Parts List for Fungal Cellulosomes Revealed by Comparative Genomics.</title>
        <authorList>
            <consortium name="DOE Joint Genome Institute"/>
            <person name="Haitjema C.H."/>
            <person name="Gilmore S.P."/>
            <person name="Henske J.K."/>
            <person name="Solomon K.V."/>
            <person name="De Groot R."/>
            <person name="Kuo A."/>
            <person name="Mondo S.J."/>
            <person name="Salamov A.A."/>
            <person name="Labutti K."/>
            <person name="Zhao Z."/>
            <person name="Chiniquy J."/>
            <person name="Barry K."/>
            <person name="Brewer H.M."/>
            <person name="Purvine S.O."/>
            <person name="Wright A.T."/>
            <person name="Boxma B."/>
            <person name="Van Alen T."/>
            <person name="Hackstein J.H."/>
            <person name="Baker S.E."/>
            <person name="Grigoriev I.V."/>
            <person name="O'Malley M.A."/>
        </authorList>
    </citation>
    <scope>NUCLEOTIDE SEQUENCE [LARGE SCALE GENOMIC DNA]</scope>
    <source>
        <strain evidence="10 11">G1</strain>
    </source>
</reference>
<dbReference type="InterPro" id="IPR050185">
    <property type="entry name" value="Ub_carboxyl-term_hydrolase"/>
</dbReference>
<organism evidence="10 11">
    <name type="scientific">Neocallimastix californiae</name>
    <dbReference type="NCBI Taxonomy" id="1754190"/>
    <lineage>
        <taxon>Eukaryota</taxon>
        <taxon>Fungi</taxon>
        <taxon>Fungi incertae sedis</taxon>
        <taxon>Chytridiomycota</taxon>
        <taxon>Chytridiomycota incertae sedis</taxon>
        <taxon>Neocallimastigomycetes</taxon>
        <taxon>Neocallimastigales</taxon>
        <taxon>Neocallimastigaceae</taxon>
        <taxon>Neocallimastix</taxon>
    </lineage>
</organism>
<name>A0A1Y2EYZ8_9FUNG</name>
<comment type="caution">
    <text evidence="10">The sequence shown here is derived from an EMBL/GenBank/DDBJ whole genome shotgun (WGS) entry which is preliminary data.</text>
</comment>
<dbReference type="InterPro" id="IPR001394">
    <property type="entry name" value="Peptidase_C19_UCH"/>
</dbReference>
<dbReference type="GO" id="GO:0016579">
    <property type="term" value="P:protein deubiquitination"/>
    <property type="evidence" value="ECO:0007669"/>
    <property type="project" value="InterPro"/>
</dbReference>
<evidence type="ECO:0000256" key="6">
    <source>
        <dbReference type="ARBA" id="ARBA00022807"/>
    </source>
</evidence>
<dbReference type="STRING" id="1754190.A0A1Y2EYZ8"/>
<keyword evidence="6 7" id="KW-0788">Thiol protease</keyword>
<keyword evidence="5 7" id="KW-0378">Hydrolase</keyword>
<evidence type="ECO:0000256" key="7">
    <source>
        <dbReference type="RuleBase" id="RU366025"/>
    </source>
</evidence>
<dbReference type="PANTHER" id="PTHR21646:SF95">
    <property type="entry name" value="UBIQUITIN CARBOXYL-TERMINAL HYDROLASE 4-RELATED"/>
    <property type="match status" value="1"/>
</dbReference>
<dbReference type="PROSITE" id="PS00972">
    <property type="entry name" value="USP_1"/>
    <property type="match status" value="1"/>
</dbReference>
<evidence type="ECO:0000256" key="4">
    <source>
        <dbReference type="ARBA" id="ARBA00022786"/>
    </source>
</evidence>
<dbReference type="Gene3D" id="3.90.70.10">
    <property type="entry name" value="Cysteine proteinases"/>
    <property type="match status" value="1"/>
</dbReference>
<dbReference type="Pfam" id="PF00443">
    <property type="entry name" value="UCH"/>
    <property type="match status" value="1"/>
</dbReference>
<proteinExistence type="inferred from homology"/>
<evidence type="ECO:0000256" key="2">
    <source>
        <dbReference type="ARBA" id="ARBA00009085"/>
    </source>
</evidence>
<feature type="compositionally biased region" description="Polar residues" evidence="8">
    <location>
        <begin position="20"/>
        <end position="37"/>
    </location>
</feature>
<comment type="catalytic activity">
    <reaction evidence="1 7">
        <text>Thiol-dependent hydrolysis of ester, thioester, amide, peptide and isopeptide bonds formed by the C-terminal Gly of ubiquitin (a 76-residue protein attached to proteins as an intracellular targeting signal).</text>
        <dbReference type="EC" id="3.4.19.12"/>
    </reaction>
</comment>
<feature type="region of interest" description="Disordered" evidence="8">
    <location>
        <begin position="1"/>
        <end position="60"/>
    </location>
</feature>
<keyword evidence="4 7" id="KW-0833">Ubl conjugation pathway</keyword>
<evidence type="ECO:0000256" key="8">
    <source>
        <dbReference type="SAM" id="MobiDB-lite"/>
    </source>
</evidence>
<dbReference type="PROSITE" id="PS00973">
    <property type="entry name" value="USP_2"/>
    <property type="match status" value="1"/>
</dbReference>
<dbReference type="InterPro" id="IPR028889">
    <property type="entry name" value="USP"/>
</dbReference>
<dbReference type="Proteomes" id="UP000193920">
    <property type="component" value="Unassembled WGS sequence"/>
</dbReference>
<dbReference type="CDD" id="cd02674">
    <property type="entry name" value="Peptidase_C19R"/>
    <property type="match status" value="1"/>
</dbReference>
<gene>
    <name evidence="10" type="ORF">LY90DRAFT_400071</name>
</gene>
<dbReference type="GO" id="GO:0004843">
    <property type="term" value="F:cysteine-type deubiquitinase activity"/>
    <property type="evidence" value="ECO:0007669"/>
    <property type="project" value="UniProtKB-UniRule"/>
</dbReference>
<feature type="domain" description="USP" evidence="9">
    <location>
        <begin position="76"/>
        <end position="421"/>
    </location>
</feature>
<dbReference type="EMBL" id="MCOG01000021">
    <property type="protein sequence ID" value="ORY76829.1"/>
    <property type="molecule type" value="Genomic_DNA"/>
</dbReference>
<dbReference type="GO" id="GO:0006508">
    <property type="term" value="P:proteolysis"/>
    <property type="evidence" value="ECO:0007669"/>
    <property type="project" value="UniProtKB-KW"/>
</dbReference>
<dbReference type="PANTHER" id="PTHR21646">
    <property type="entry name" value="UBIQUITIN CARBOXYL-TERMINAL HYDROLASE"/>
    <property type="match status" value="1"/>
</dbReference>
<dbReference type="OrthoDB" id="292964at2759"/>
<comment type="similarity">
    <text evidence="2 7">Belongs to the peptidase C19 family.</text>
</comment>
<dbReference type="InterPro" id="IPR018200">
    <property type="entry name" value="USP_CS"/>
</dbReference>
<dbReference type="PROSITE" id="PS50235">
    <property type="entry name" value="USP_3"/>
    <property type="match status" value="1"/>
</dbReference>